<dbReference type="Proteomes" id="UP000799754">
    <property type="component" value="Unassembled WGS sequence"/>
</dbReference>
<evidence type="ECO:0000313" key="1">
    <source>
        <dbReference type="EMBL" id="KAF2622820.1"/>
    </source>
</evidence>
<name>A0ACB6RLI2_9PLEO</name>
<dbReference type="EMBL" id="MU006741">
    <property type="protein sequence ID" value="KAF2622820.1"/>
    <property type="molecule type" value="Genomic_DNA"/>
</dbReference>
<reference evidence="1" key="1">
    <citation type="journal article" date="2020" name="Stud. Mycol.">
        <title>101 Dothideomycetes genomes: a test case for predicting lifestyles and emergence of pathogens.</title>
        <authorList>
            <person name="Haridas S."/>
            <person name="Albert R."/>
            <person name="Binder M."/>
            <person name="Bloem J."/>
            <person name="Labutti K."/>
            <person name="Salamov A."/>
            <person name="Andreopoulos B."/>
            <person name="Baker S."/>
            <person name="Barry K."/>
            <person name="Bills G."/>
            <person name="Bluhm B."/>
            <person name="Cannon C."/>
            <person name="Castanera R."/>
            <person name="Culley D."/>
            <person name="Daum C."/>
            <person name="Ezra D."/>
            <person name="Gonzalez J."/>
            <person name="Henrissat B."/>
            <person name="Kuo A."/>
            <person name="Liang C."/>
            <person name="Lipzen A."/>
            <person name="Lutzoni F."/>
            <person name="Magnuson J."/>
            <person name="Mondo S."/>
            <person name="Nolan M."/>
            <person name="Ohm R."/>
            <person name="Pangilinan J."/>
            <person name="Park H.-J."/>
            <person name="Ramirez L."/>
            <person name="Alfaro M."/>
            <person name="Sun H."/>
            <person name="Tritt A."/>
            <person name="Yoshinaga Y."/>
            <person name="Zwiers L.-H."/>
            <person name="Turgeon B."/>
            <person name="Goodwin S."/>
            <person name="Spatafora J."/>
            <person name="Crous P."/>
            <person name="Grigoriev I."/>
        </authorList>
    </citation>
    <scope>NUCLEOTIDE SEQUENCE</scope>
    <source>
        <strain evidence="1">CBS 525.71</strain>
    </source>
</reference>
<protein>
    <submittedName>
        <fullName evidence="1">Uncharacterized protein</fullName>
    </submittedName>
</protein>
<evidence type="ECO:0000313" key="2">
    <source>
        <dbReference type="Proteomes" id="UP000799754"/>
    </source>
</evidence>
<sequence>MAYVARRLFTTTTCRRASGAEASAEIFERFGNGKPVSIRKQVLDANQLQLLSITLDRTPSSNNPPPEGTPVPPGYHLVYFTPSIIESELGLDGTDRTVNPLAPYTRRMWAGGELTWAQDPNALLRVGQEVRETTKLLSAEPKKLKNGGEMLVVGVKKTFENDQGIALVDKRNWIFQKEVTPEIPLTPPPKPGEKSMPSGEHTRDFCQSDVTLFRFSALTFNGHKIHFSPEWCRQVEGHRNCVVHGPLNLINILDFWRDTAKGGNSEAAPKSIAYRAMSPLYMGEPYRILLGQGGASGQSSGSGEWNADIWDSYGKQSMKGTIKAQCEYVTSLAAVFIAAMVGTDGAALPLVAAGYINISFRYTGLWHRLCGYAVDRQVGERGVALGLIEVLDKEPDHRRIVV</sequence>
<proteinExistence type="predicted"/>
<keyword evidence="2" id="KW-1185">Reference proteome</keyword>
<gene>
    <name evidence="1" type="ORF">BU25DRAFT_425312</name>
</gene>
<accession>A0ACB6RLI2</accession>
<comment type="caution">
    <text evidence="1">The sequence shown here is derived from an EMBL/GenBank/DDBJ whole genome shotgun (WGS) entry which is preliminary data.</text>
</comment>
<organism evidence="1 2">
    <name type="scientific">Macroventuria anomochaeta</name>
    <dbReference type="NCBI Taxonomy" id="301207"/>
    <lineage>
        <taxon>Eukaryota</taxon>
        <taxon>Fungi</taxon>
        <taxon>Dikarya</taxon>
        <taxon>Ascomycota</taxon>
        <taxon>Pezizomycotina</taxon>
        <taxon>Dothideomycetes</taxon>
        <taxon>Pleosporomycetidae</taxon>
        <taxon>Pleosporales</taxon>
        <taxon>Pleosporineae</taxon>
        <taxon>Didymellaceae</taxon>
        <taxon>Macroventuria</taxon>
    </lineage>
</organism>